<comment type="similarity">
    <text evidence="2 12">Belongs to the CybS family.</text>
</comment>
<dbReference type="PANTHER" id="PTHR13337:SF2">
    <property type="entry name" value="SUCCINATE DEHYDROGENASE [UBIQUINONE] CYTOCHROME B SMALL SUBUNIT, MITOCHONDRIAL"/>
    <property type="match status" value="1"/>
</dbReference>
<evidence type="ECO:0000313" key="14">
    <source>
        <dbReference type="Proteomes" id="UP000762676"/>
    </source>
</evidence>
<dbReference type="PANTHER" id="PTHR13337">
    <property type="entry name" value="SUCCINATE DEHYDROGENASE"/>
    <property type="match status" value="1"/>
</dbReference>
<comment type="function">
    <text evidence="12">Membrane-anchoring subunit of succinate dehydrogenase (SDH) that is involved in complex II of the mitochondrial electron transport chain and is responsible for transferring electrons from succinate to ubiquinone (coenzyme Q).</text>
</comment>
<comment type="caution">
    <text evidence="13">The sequence shown here is derived from an EMBL/GenBank/DDBJ whole genome shotgun (WGS) entry which is preliminary data.</text>
</comment>
<dbReference type="GO" id="GO:0020037">
    <property type="term" value="F:heme binding"/>
    <property type="evidence" value="ECO:0007669"/>
    <property type="project" value="TreeGrafter"/>
</dbReference>
<dbReference type="AlphaFoldDB" id="A0AAV4IS13"/>
<dbReference type="Pfam" id="PF05328">
    <property type="entry name" value="CybS"/>
    <property type="match status" value="1"/>
</dbReference>
<keyword evidence="11" id="KW-0408">Iron</keyword>
<evidence type="ECO:0000256" key="11">
    <source>
        <dbReference type="PIRSR" id="PIRSR607992-2"/>
    </source>
</evidence>
<comment type="caution">
    <text evidence="12">Lacks conserved residue(s) required for the propagation of feature annotation.</text>
</comment>
<evidence type="ECO:0000256" key="9">
    <source>
        <dbReference type="ARBA" id="ARBA00023136"/>
    </source>
</evidence>
<keyword evidence="8 12" id="KW-0496">Mitochondrion</keyword>
<keyword evidence="4 12" id="KW-0812">Transmembrane</keyword>
<keyword evidence="11 12" id="KW-0479">Metal-binding</keyword>
<keyword evidence="12" id="KW-0816">Tricarboxylic acid cycle</keyword>
<sequence length="178" mass="20125">MTFTAYHYQLDQNMATVMLLRACSRGPKSLLLQVQPLAKNANLEVISKQFTATPALATIEYFRARRGPFTPEEKRGKGHMMMASTHWKVERIVAIAMTGIMPACLFVQGSTMDHLLSTFVYLHGFWGIDGVLKDYLVKFVPWISKVWYVLAIVGFAGLVNFNYNDVGITKAIQMLWSL</sequence>
<reference evidence="13 14" key="1">
    <citation type="journal article" date="2021" name="Elife">
        <title>Chloroplast acquisition without the gene transfer in kleptoplastic sea slugs, Plakobranchus ocellatus.</title>
        <authorList>
            <person name="Maeda T."/>
            <person name="Takahashi S."/>
            <person name="Yoshida T."/>
            <person name="Shimamura S."/>
            <person name="Takaki Y."/>
            <person name="Nagai Y."/>
            <person name="Toyoda A."/>
            <person name="Suzuki Y."/>
            <person name="Arimoto A."/>
            <person name="Ishii H."/>
            <person name="Satoh N."/>
            <person name="Nishiyama T."/>
            <person name="Hasebe M."/>
            <person name="Maruyama T."/>
            <person name="Minagawa J."/>
            <person name="Obokata J."/>
            <person name="Shigenobu S."/>
        </authorList>
    </citation>
    <scope>NUCLEOTIDE SEQUENCE [LARGE SCALE GENOMIC DNA]</scope>
</reference>
<keyword evidence="6 12" id="KW-0809">Transit peptide</keyword>
<evidence type="ECO:0000256" key="3">
    <source>
        <dbReference type="ARBA" id="ARBA00022448"/>
    </source>
</evidence>
<dbReference type="GO" id="GO:0046872">
    <property type="term" value="F:metal ion binding"/>
    <property type="evidence" value="ECO:0007669"/>
    <property type="project" value="UniProtKB-KW"/>
</dbReference>
<evidence type="ECO:0000256" key="4">
    <source>
        <dbReference type="ARBA" id="ARBA00022692"/>
    </source>
</evidence>
<dbReference type="InterPro" id="IPR034804">
    <property type="entry name" value="SQR/QFR_C/D"/>
</dbReference>
<keyword evidence="7 12" id="KW-1133">Transmembrane helix</keyword>
<dbReference type="GO" id="GO:0006099">
    <property type="term" value="P:tricarboxylic acid cycle"/>
    <property type="evidence" value="ECO:0007669"/>
    <property type="project" value="UniProtKB-KW"/>
</dbReference>
<dbReference type="Proteomes" id="UP000762676">
    <property type="component" value="Unassembled WGS sequence"/>
</dbReference>
<dbReference type="EMBL" id="BMAT01006472">
    <property type="protein sequence ID" value="GFS13349.1"/>
    <property type="molecule type" value="Genomic_DNA"/>
</dbReference>
<evidence type="ECO:0000256" key="10">
    <source>
        <dbReference type="PIRSR" id="PIRSR607992-1"/>
    </source>
</evidence>
<organism evidence="13 14">
    <name type="scientific">Elysia marginata</name>
    <dbReference type="NCBI Taxonomy" id="1093978"/>
    <lineage>
        <taxon>Eukaryota</taxon>
        <taxon>Metazoa</taxon>
        <taxon>Spiralia</taxon>
        <taxon>Lophotrochozoa</taxon>
        <taxon>Mollusca</taxon>
        <taxon>Gastropoda</taxon>
        <taxon>Heterobranchia</taxon>
        <taxon>Euthyneura</taxon>
        <taxon>Panpulmonata</taxon>
        <taxon>Sacoglossa</taxon>
        <taxon>Placobranchoidea</taxon>
        <taxon>Plakobranchidae</taxon>
        <taxon>Elysia</taxon>
    </lineage>
</organism>
<evidence type="ECO:0000313" key="13">
    <source>
        <dbReference type="EMBL" id="GFS13349.1"/>
    </source>
</evidence>
<evidence type="ECO:0000256" key="8">
    <source>
        <dbReference type="ARBA" id="ARBA00023128"/>
    </source>
</evidence>
<keyword evidence="14" id="KW-1185">Reference proteome</keyword>
<keyword evidence="12" id="KW-0249">Electron transport</keyword>
<dbReference type="InterPro" id="IPR007992">
    <property type="entry name" value="CybS"/>
</dbReference>
<keyword evidence="12" id="KW-0349">Heme</keyword>
<feature type="binding site" description="axial binding residue" evidence="11">
    <location>
        <position position="123"/>
    </location>
    <ligand>
        <name>heme b</name>
        <dbReference type="ChEBI" id="CHEBI:60344"/>
        <note>ligand shared with SDHC</note>
    </ligand>
    <ligandPart>
        <name>Fe</name>
        <dbReference type="ChEBI" id="CHEBI:18248"/>
    </ligandPart>
</feature>
<comment type="subcellular location">
    <subcellularLocation>
        <location evidence="1 12">Mitochondrion inner membrane</location>
        <topology evidence="1 12">Multi-pass membrane protein</topology>
    </subcellularLocation>
</comment>
<keyword evidence="9 12" id="KW-0472">Membrane</keyword>
<dbReference type="GO" id="GO:0006121">
    <property type="term" value="P:mitochondrial electron transport, succinate to ubiquinone"/>
    <property type="evidence" value="ECO:0007669"/>
    <property type="project" value="TreeGrafter"/>
</dbReference>
<dbReference type="GO" id="GO:0005743">
    <property type="term" value="C:mitochondrial inner membrane"/>
    <property type="evidence" value="ECO:0007669"/>
    <property type="project" value="UniProtKB-SubCell"/>
</dbReference>
<protein>
    <recommendedName>
        <fullName evidence="12">Succinate dehydrogenase [ubiquinone] cytochrome b small subunit</fullName>
    </recommendedName>
</protein>
<gene>
    <name evidence="13" type="ORF">ElyMa_003134800</name>
</gene>
<feature type="binding site" evidence="10">
    <location>
        <position position="135"/>
    </location>
    <ligand>
        <name>a ubiquinone</name>
        <dbReference type="ChEBI" id="CHEBI:16389"/>
        <note>ligand shared with IP/SDHB</note>
    </ligand>
</feature>
<dbReference type="GO" id="GO:0048039">
    <property type="term" value="F:ubiquinone binding"/>
    <property type="evidence" value="ECO:0007669"/>
    <property type="project" value="TreeGrafter"/>
</dbReference>
<evidence type="ECO:0000256" key="1">
    <source>
        <dbReference type="ARBA" id="ARBA00004448"/>
    </source>
</evidence>
<feature type="transmembrane region" description="Helical" evidence="12">
    <location>
        <begin position="146"/>
        <end position="163"/>
    </location>
</feature>
<evidence type="ECO:0000256" key="2">
    <source>
        <dbReference type="ARBA" id="ARBA00007294"/>
    </source>
</evidence>
<proteinExistence type="inferred from homology"/>
<keyword evidence="3 12" id="KW-0813">Transport</keyword>
<feature type="transmembrane region" description="Helical" evidence="12">
    <location>
        <begin position="89"/>
        <end position="109"/>
    </location>
</feature>
<accession>A0AAV4IS13</accession>
<name>A0AAV4IS13_9GAST</name>
<evidence type="ECO:0000256" key="5">
    <source>
        <dbReference type="ARBA" id="ARBA00022792"/>
    </source>
</evidence>
<evidence type="ECO:0000256" key="12">
    <source>
        <dbReference type="RuleBase" id="RU364031"/>
    </source>
</evidence>
<evidence type="ECO:0000256" key="7">
    <source>
        <dbReference type="ARBA" id="ARBA00022989"/>
    </source>
</evidence>
<keyword evidence="5 12" id="KW-0999">Mitochondrion inner membrane</keyword>
<evidence type="ECO:0000256" key="6">
    <source>
        <dbReference type="ARBA" id="ARBA00022946"/>
    </source>
</evidence>
<dbReference type="Gene3D" id="1.20.1300.10">
    <property type="entry name" value="Fumarate reductase/succinate dehydrogenase, transmembrane subunit"/>
    <property type="match status" value="1"/>
</dbReference>